<accession>A0A1J5SHA0</accession>
<dbReference type="InterPro" id="IPR015867">
    <property type="entry name" value="N-reg_PII/ATP_PRibTrfase_C"/>
</dbReference>
<evidence type="ECO:0000256" key="1">
    <source>
        <dbReference type="ARBA" id="ARBA00010554"/>
    </source>
</evidence>
<dbReference type="InterPro" id="IPR011322">
    <property type="entry name" value="N-reg_PII-like_a/b"/>
</dbReference>
<comment type="caution">
    <text evidence="2">The sequence shown here is derived from an EMBL/GenBank/DDBJ whole genome shotgun (WGS) entry which is preliminary data.</text>
</comment>
<protein>
    <submittedName>
        <fullName evidence="2">Uncharacterized protein</fullName>
    </submittedName>
</protein>
<proteinExistence type="inferred from homology"/>
<reference evidence="2" key="1">
    <citation type="submission" date="2016-10" db="EMBL/GenBank/DDBJ databases">
        <title>Sequence of Gallionella enrichment culture.</title>
        <authorList>
            <person name="Poehlein A."/>
            <person name="Muehling M."/>
            <person name="Daniel R."/>
        </authorList>
    </citation>
    <scope>NUCLEOTIDE SEQUENCE</scope>
</reference>
<comment type="similarity">
    <text evidence="1">Belongs to the UPF0166 family.</text>
</comment>
<dbReference type="PANTHER" id="PTHR35983:SF1">
    <property type="entry name" value="UPF0166 PROTEIN TM_0021"/>
    <property type="match status" value="1"/>
</dbReference>
<dbReference type="PANTHER" id="PTHR35983">
    <property type="entry name" value="UPF0166 PROTEIN TM_0021"/>
    <property type="match status" value="1"/>
</dbReference>
<dbReference type="InterPro" id="IPR003793">
    <property type="entry name" value="UPF0166"/>
</dbReference>
<name>A0A1J5SHA0_9ZZZZ</name>
<dbReference type="Gene3D" id="3.30.70.120">
    <property type="match status" value="1"/>
</dbReference>
<dbReference type="EMBL" id="MLJW01000035">
    <property type="protein sequence ID" value="OIR07762.1"/>
    <property type="molecule type" value="Genomic_DNA"/>
</dbReference>
<evidence type="ECO:0000313" key="2">
    <source>
        <dbReference type="EMBL" id="OIR07762.1"/>
    </source>
</evidence>
<sequence length="111" mass="12674">MKGTSLKFYMHENRNHQHTLVYEWLLEQAKKMGIHGGSAFKAISGFGRHGVFHEEHFFELAGDLPVAVEFIVNDDEADRLLEMVRSAGLTMFYVRMPVDYGVINGSTDIRN</sequence>
<dbReference type="SUPFAM" id="SSF54913">
    <property type="entry name" value="GlnB-like"/>
    <property type="match status" value="1"/>
</dbReference>
<dbReference type="AlphaFoldDB" id="A0A1J5SHA0"/>
<gene>
    <name evidence="2" type="ORF">GALL_100440</name>
</gene>
<organism evidence="2">
    <name type="scientific">mine drainage metagenome</name>
    <dbReference type="NCBI Taxonomy" id="410659"/>
    <lineage>
        <taxon>unclassified sequences</taxon>
        <taxon>metagenomes</taxon>
        <taxon>ecological metagenomes</taxon>
    </lineage>
</organism>
<dbReference type="Pfam" id="PF02641">
    <property type="entry name" value="DUF190"/>
    <property type="match status" value="1"/>
</dbReference>